<dbReference type="GO" id="GO:0016301">
    <property type="term" value="F:kinase activity"/>
    <property type="evidence" value="ECO:0007669"/>
    <property type="project" value="UniProtKB-KW"/>
</dbReference>
<evidence type="ECO:0000259" key="1">
    <source>
        <dbReference type="Pfam" id="PF02223"/>
    </source>
</evidence>
<feature type="domain" description="Thymidylate kinase-like" evidence="1">
    <location>
        <begin position="6"/>
        <end position="85"/>
    </location>
</feature>
<dbReference type="AlphaFoldDB" id="D9PNB0"/>
<dbReference type="EC" id="2.7.4.-" evidence="2"/>
<feature type="non-terminal residue" evidence="2">
    <location>
        <position position="1"/>
    </location>
</feature>
<accession>D9PNB0</accession>
<keyword evidence="2" id="KW-0808">Transferase</keyword>
<sequence>KVPLRTIRQLDRIATGGVRPDITILLDVDTVTGLRRAKKKGADRMERKDLVYHRRVRAGYLKLAEAEPGRIKVIRVKDRIDAVQALVRREVERVIRRYTGTG</sequence>
<name>D9PNB0_9ZZZZ</name>
<comment type="caution">
    <text evidence="2">The sequence shown here is derived from an EMBL/GenBank/DDBJ whole genome shotgun (WGS) entry which is preliminary data.</text>
</comment>
<keyword evidence="2" id="KW-0418">Kinase</keyword>
<evidence type="ECO:0000313" key="2">
    <source>
        <dbReference type="EMBL" id="EFK94956.1"/>
    </source>
</evidence>
<organism evidence="2">
    <name type="scientific">sediment metagenome</name>
    <dbReference type="NCBI Taxonomy" id="749907"/>
    <lineage>
        <taxon>unclassified sequences</taxon>
        <taxon>metagenomes</taxon>
        <taxon>ecological metagenomes</taxon>
    </lineage>
</organism>
<dbReference type="EMBL" id="ADZX01000941">
    <property type="protein sequence ID" value="EFK94956.1"/>
    <property type="molecule type" value="Genomic_DNA"/>
</dbReference>
<gene>
    <name evidence="2" type="primary">tmk</name>
    <name evidence="2" type="ORF">LDC_3043</name>
</gene>
<dbReference type="InterPro" id="IPR027417">
    <property type="entry name" value="P-loop_NTPase"/>
</dbReference>
<dbReference type="InterPro" id="IPR039430">
    <property type="entry name" value="Thymidylate_kin-like_dom"/>
</dbReference>
<proteinExistence type="predicted"/>
<dbReference type="SUPFAM" id="SSF52540">
    <property type="entry name" value="P-loop containing nucleoside triphosphate hydrolases"/>
    <property type="match status" value="1"/>
</dbReference>
<reference evidence="2" key="1">
    <citation type="submission" date="2010-07" db="EMBL/GenBank/DDBJ databases">
        <authorList>
            <consortium name="CONSOLIDER consortium CSD2007-00005"/>
            <person name="Guazzaroni M.-E."/>
            <person name="Richter M."/>
            <person name="Garcia-Salamanca A."/>
            <person name="Yarza P."/>
            <person name="Ferrer M."/>
        </authorList>
    </citation>
    <scope>NUCLEOTIDE SEQUENCE</scope>
</reference>
<dbReference type="Pfam" id="PF02223">
    <property type="entry name" value="Thymidylate_kin"/>
    <property type="match status" value="1"/>
</dbReference>
<reference evidence="2" key="2">
    <citation type="journal article" date="2011" name="Microb. Ecol.">
        <title>Taxonomic and Functional Metagenomic Profiling of the Microbial Community in the Anoxic Sediment of a Sub-saline Shallow Lake (Laguna de Carrizo, Central Spain).</title>
        <authorList>
            <person name="Ferrer M."/>
            <person name="Guazzaroni M.E."/>
            <person name="Richter M."/>
            <person name="Garcia-Salamanca A."/>
            <person name="Yarza P."/>
            <person name="Suarez-Suarez A."/>
            <person name="Solano J."/>
            <person name="Alcaide M."/>
            <person name="van Dillewijn P."/>
            <person name="Molina-Henares M.A."/>
            <person name="Lopez-Cortes N."/>
            <person name="Al-Ramahi Y."/>
            <person name="Guerrero C."/>
            <person name="Acosta A."/>
            <person name="de Eugenio L.I."/>
            <person name="Martinez V."/>
            <person name="Marques S."/>
            <person name="Rojo F."/>
            <person name="Santero E."/>
            <person name="Genilloud O."/>
            <person name="Perez-Perez J."/>
            <person name="Rossello-Mora R."/>
            <person name="Ramos J.L."/>
        </authorList>
    </citation>
    <scope>NUCLEOTIDE SEQUENCE</scope>
</reference>
<dbReference type="Gene3D" id="3.40.50.300">
    <property type="entry name" value="P-loop containing nucleotide triphosphate hydrolases"/>
    <property type="match status" value="1"/>
</dbReference>
<protein>
    <submittedName>
        <fullName evidence="2">Thymidylate kinase-like protein</fullName>
        <ecNumber evidence="2">2.7.4.-</ecNumber>
    </submittedName>
</protein>